<dbReference type="SUPFAM" id="SSF47616">
    <property type="entry name" value="GST C-terminal domain-like"/>
    <property type="match status" value="1"/>
</dbReference>
<gene>
    <name evidence="2" type="ORF">TRAPUB_808</name>
</gene>
<evidence type="ECO:0000313" key="3">
    <source>
        <dbReference type="Proteomes" id="UP000184267"/>
    </source>
</evidence>
<sequence>MVQPGQITFYTHVYSPYCHRVHIALEEAKAEYTSCSINLMDRPPWYNTKVNPAGKIPAITYGGPKHAPEEPSPEAAKINESTVILEFLADIFPEAKLLPADPVQRAQARLMITAWEGKGFEGFKDFFFMYAQATSPEKTLLEGLDAFQARLLATGFAVGEWSNADSAVAPFLLRAELLLKNDLGTYPVGEGKKVYEALQGPRFARLRQYLKDVKEHPSIKATWDEALQFGIWSQNPMFKRT</sequence>
<protein>
    <submittedName>
        <fullName evidence="2">Pyrimidodiazepine synthase</fullName>
    </submittedName>
</protein>
<feature type="domain" description="GST N-terminal" evidence="1">
    <location>
        <begin position="5"/>
        <end position="96"/>
    </location>
</feature>
<organism evidence="2 3">
    <name type="scientific">Trametes pubescens</name>
    <name type="common">White-rot fungus</name>
    <dbReference type="NCBI Taxonomy" id="154538"/>
    <lineage>
        <taxon>Eukaryota</taxon>
        <taxon>Fungi</taxon>
        <taxon>Dikarya</taxon>
        <taxon>Basidiomycota</taxon>
        <taxon>Agaricomycotina</taxon>
        <taxon>Agaricomycetes</taxon>
        <taxon>Polyporales</taxon>
        <taxon>Polyporaceae</taxon>
        <taxon>Trametes</taxon>
    </lineage>
</organism>
<dbReference type="InterPro" id="IPR050983">
    <property type="entry name" value="GST_Omega/HSP26"/>
</dbReference>
<accession>A0A1M2VKZ1</accession>
<dbReference type="Gene3D" id="3.40.30.10">
    <property type="entry name" value="Glutaredoxin"/>
    <property type="match status" value="1"/>
</dbReference>
<dbReference type="PROSITE" id="PS50404">
    <property type="entry name" value="GST_NTER"/>
    <property type="match status" value="1"/>
</dbReference>
<dbReference type="InterPro" id="IPR036249">
    <property type="entry name" value="Thioredoxin-like_sf"/>
</dbReference>
<evidence type="ECO:0000259" key="1">
    <source>
        <dbReference type="PROSITE" id="PS50404"/>
    </source>
</evidence>
<dbReference type="STRING" id="154538.A0A1M2VKZ1"/>
<dbReference type="SUPFAM" id="SSF52833">
    <property type="entry name" value="Thioredoxin-like"/>
    <property type="match status" value="1"/>
</dbReference>
<dbReference type="OrthoDB" id="202840at2759"/>
<dbReference type="OMA" id="THVYSPY"/>
<dbReference type="Pfam" id="PF13409">
    <property type="entry name" value="GST_N_2"/>
    <property type="match status" value="1"/>
</dbReference>
<dbReference type="Gene3D" id="1.20.1050.10">
    <property type="match status" value="1"/>
</dbReference>
<dbReference type="Proteomes" id="UP000184267">
    <property type="component" value="Unassembled WGS sequence"/>
</dbReference>
<dbReference type="SFLD" id="SFLDS00019">
    <property type="entry name" value="Glutathione_Transferase_(cytos"/>
    <property type="match status" value="1"/>
</dbReference>
<dbReference type="SFLD" id="SFLDG00358">
    <property type="entry name" value="Main_(cytGST)"/>
    <property type="match status" value="1"/>
</dbReference>
<dbReference type="AlphaFoldDB" id="A0A1M2VKZ1"/>
<dbReference type="PANTHER" id="PTHR43968">
    <property type="match status" value="1"/>
</dbReference>
<dbReference type="InterPro" id="IPR040079">
    <property type="entry name" value="Glutathione_S-Trfase"/>
</dbReference>
<proteinExistence type="predicted"/>
<name>A0A1M2VKZ1_TRAPU</name>
<comment type="caution">
    <text evidence="2">The sequence shown here is derived from an EMBL/GenBank/DDBJ whole genome shotgun (WGS) entry which is preliminary data.</text>
</comment>
<dbReference type="InterPro" id="IPR036282">
    <property type="entry name" value="Glutathione-S-Trfase_C_sf"/>
</dbReference>
<keyword evidence="3" id="KW-1185">Reference proteome</keyword>
<dbReference type="CDD" id="cd00570">
    <property type="entry name" value="GST_N_family"/>
    <property type="match status" value="1"/>
</dbReference>
<evidence type="ECO:0000313" key="2">
    <source>
        <dbReference type="EMBL" id="OJT08269.1"/>
    </source>
</evidence>
<dbReference type="GO" id="GO:0005737">
    <property type="term" value="C:cytoplasm"/>
    <property type="evidence" value="ECO:0007669"/>
    <property type="project" value="TreeGrafter"/>
</dbReference>
<dbReference type="EMBL" id="MNAD01001066">
    <property type="protein sequence ID" value="OJT08269.1"/>
    <property type="molecule type" value="Genomic_DNA"/>
</dbReference>
<dbReference type="InterPro" id="IPR004045">
    <property type="entry name" value="Glutathione_S-Trfase_N"/>
</dbReference>
<dbReference type="PANTHER" id="PTHR43968:SF6">
    <property type="entry name" value="GLUTATHIONE S-TRANSFERASE OMEGA"/>
    <property type="match status" value="1"/>
</dbReference>
<reference evidence="2 3" key="1">
    <citation type="submission" date="2016-10" db="EMBL/GenBank/DDBJ databases">
        <title>Genome sequence of the basidiomycete white-rot fungus Trametes pubescens.</title>
        <authorList>
            <person name="Makela M.R."/>
            <person name="Granchi Z."/>
            <person name="Peng M."/>
            <person name="De Vries R.P."/>
            <person name="Grigoriev I."/>
            <person name="Riley R."/>
            <person name="Hilden K."/>
        </authorList>
    </citation>
    <scope>NUCLEOTIDE SEQUENCE [LARGE SCALE GENOMIC DNA]</scope>
    <source>
        <strain evidence="2 3">FBCC735</strain>
    </source>
</reference>